<accession>A0ABU1GP19</accession>
<dbReference type="Gene3D" id="2.10.70.10">
    <property type="entry name" value="Complement Module, domain 1"/>
    <property type="match status" value="1"/>
</dbReference>
<sequence length="58" mass="6506">MTSEATHRTRVRPAPEPPSPASVDSRRLLGSEGQLLIEHRGRLYQLRETRNGKLILTG</sequence>
<protein>
    <submittedName>
        <fullName evidence="2">Hemin uptake protein HemP</fullName>
    </submittedName>
</protein>
<dbReference type="InterPro" id="IPR019600">
    <property type="entry name" value="Hemin_uptake_protein_HemP"/>
</dbReference>
<reference evidence="2 3" key="1">
    <citation type="submission" date="2023-04" db="EMBL/GenBank/DDBJ databases">
        <title>A long-awaited taxogenomic arrangement of the family Halomonadaceae.</title>
        <authorList>
            <person name="De La Haba R."/>
            <person name="Chuvochina M."/>
            <person name="Wittouck S."/>
            <person name="Arahal D.R."/>
            <person name="Sanchez-Porro C."/>
            <person name="Hugenholtz P."/>
            <person name="Ventosa A."/>
        </authorList>
    </citation>
    <scope>NUCLEOTIDE SEQUENCE [LARGE SCALE GENOMIC DNA]</scope>
    <source>
        <strain evidence="2 3">DSM 17332</strain>
    </source>
</reference>
<dbReference type="EMBL" id="JARWAL010000012">
    <property type="protein sequence ID" value="MDR5893775.1"/>
    <property type="molecule type" value="Genomic_DNA"/>
</dbReference>
<organism evidence="2 3">
    <name type="scientific">Halomonas mongoliensis</name>
    <dbReference type="NCBI Taxonomy" id="321265"/>
    <lineage>
        <taxon>Bacteria</taxon>
        <taxon>Pseudomonadati</taxon>
        <taxon>Pseudomonadota</taxon>
        <taxon>Gammaproteobacteria</taxon>
        <taxon>Oceanospirillales</taxon>
        <taxon>Halomonadaceae</taxon>
        <taxon>Halomonas</taxon>
    </lineage>
</organism>
<proteinExistence type="predicted"/>
<gene>
    <name evidence="2" type="primary">hemP</name>
    <name evidence="2" type="ORF">QC820_13235</name>
</gene>
<evidence type="ECO:0000313" key="2">
    <source>
        <dbReference type="EMBL" id="MDR5893775.1"/>
    </source>
</evidence>
<name>A0ABU1GP19_9GAMM</name>
<evidence type="ECO:0000313" key="3">
    <source>
        <dbReference type="Proteomes" id="UP001252270"/>
    </source>
</evidence>
<dbReference type="Pfam" id="PF10636">
    <property type="entry name" value="hemP"/>
    <property type="match status" value="1"/>
</dbReference>
<keyword evidence="3" id="KW-1185">Reference proteome</keyword>
<comment type="caution">
    <text evidence="2">The sequence shown here is derived from an EMBL/GenBank/DDBJ whole genome shotgun (WGS) entry which is preliminary data.</text>
</comment>
<feature type="region of interest" description="Disordered" evidence="1">
    <location>
        <begin position="1"/>
        <end position="27"/>
    </location>
</feature>
<evidence type="ECO:0000256" key="1">
    <source>
        <dbReference type="SAM" id="MobiDB-lite"/>
    </source>
</evidence>
<dbReference type="RefSeq" id="WP_309637283.1">
    <property type="nucleotide sequence ID" value="NZ_JARWAL010000012.1"/>
</dbReference>
<dbReference type="Proteomes" id="UP001252270">
    <property type="component" value="Unassembled WGS sequence"/>
</dbReference>